<feature type="chain" id="PRO_5015732448" evidence="4">
    <location>
        <begin position="18"/>
        <end position="942"/>
    </location>
</feature>
<dbReference type="RefSeq" id="WP_108369268.1">
    <property type="nucleotide sequence ID" value="NZ_CP028811.1"/>
</dbReference>
<dbReference type="InterPro" id="IPR055353">
    <property type="entry name" value="DUF7619"/>
</dbReference>
<proteinExistence type="predicted"/>
<dbReference type="InterPro" id="IPR032675">
    <property type="entry name" value="LRR_dom_sf"/>
</dbReference>
<evidence type="ECO:0000256" key="4">
    <source>
        <dbReference type="SAM" id="SignalP"/>
    </source>
</evidence>
<keyword evidence="8" id="KW-1185">Reference proteome</keyword>
<dbReference type="AlphaFoldDB" id="A0A2S0RAL4"/>
<evidence type="ECO:0000256" key="2">
    <source>
        <dbReference type="ARBA" id="ARBA00022729"/>
    </source>
</evidence>
<evidence type="ECO:0000313" key="8">
    <source>
        <dbReference type="Proteomes" id="UP000244193"/>
    </source>
</evidence>
<protein>
    <submittedName>
        <fullName evidence="7">Uncharacterized protein</fullName>
    </submittedName>
</protein>
<dbReference type="InterPro" id="IPR052574">
    <property type="entry name" value="CDIRP"/>
</dbReference>
<keyword evidence="2 4" id="KW-0732">Signal</keyword>
<feature type="domain" description="Secretion system C-terminal sorting" evidence="5">
    <location>
        <begin position="875"/>
        <end position="940"/>
    </location>
</feature>
<evidence type="ECO:0000259" key="5">
    <source>
        <dbReference type="Pfam" id="PF18962"/>
    </source>
</evidence>
<dbReference type="GO" id="GO:0035591">
    <property type="term" value="F:signaling adaptor activity"/>
    <property type="evidence" value="ECO:0007669"/>
    <property type="project" value="TreeGrafter"/>
</dbReference>
<dbReference type="KEGG" id="fmg:HYN48_00460"/>
<gene>
    <name evidence="7" type="ORF">HYN48_00460</name>
</gene>
<accession>A0A2S0RAL4</accession>
<sequence>MKQFTLLLLLWISATHAQTIDFADENLKLTLLAASPSYAIAQDESDNFVAIDQNADGDIQLSEALVIRKLYLDNQGISNLDGLSSFSNLRFLTVANNPLNGQSLDFSALTQLQFLSCEACNASAVNVTGLSQLNILQLMQNSFSSLNLAGLINLSDLDCSNNILTSLDLSGSPGLSRLNCSANFIQDLNVQNLSALSELNVQYNQLSTLDLSGLVSLVYLTAYENDLTNIVLADAVNLQFLFAYSNQLTGLDLSASSQLKYLDVRFNMLSGIDVSASPNLYELSVDSNQIATLNLQSNAALHVLSCNNNVLTALDLSNNPSVYSLNCSNNNLASLDISTLANLGLVDCANNQISTFIVGNHPVLGTMSCSNNQISVLDLSETPYLVLLKCAQNNLTTVDFSMLHTLQDVDCSGNQFTGLDFSQNPNLYFVQYSDNPLLQNINLKNGAYQEILFSGTDFATLPALGFLCLDDFEISIYESVLAPILPNLIINSYCSLNPAGNVNKITGNVRYDFDQNGCDANDTVQSMAKVVLSDGVNSGATFTDENGNYEFYVNEGAFTVSVVLENASYFDVQQQSPTIVFDAAGSMEVNNDICVAPVNQITDLEVFLYPYSLGVPGYESFFQLVYRNKGTQPLSGNINFSFDDSKMDVLVSSPEPSATTFGSYVYNFSNLLPFESGSALVILQFNGPEIDNPVEVGDVLPFSLVGTIDQQDGNLDDNTFNYSHTVDGAALENTVLCLQGDAVEPTEIGDYLNYVINFENTGTGDAPFVALRSAVDPGSFDISSVQVINSSAPVTVKVTDDVLEFLFDSAPLQPGGQGNVMFRMKSNAALEPGDTVNFSSEVYFDYDSQVTTNTASTTFTSMPLSVDELSKTVSIYPNPTTGLVYVKAASKVNGIALFDARGRKLLDSNNTDTVDLSAFNAGVYFLNVYTDQGIGRQKLIKQ</sequence>
<feature type="domain" description="DUF7619" evidence="6">
    <location>
        <begin position="733"/>
        <end position="858"/>
    </location>
</feature>
<evidence type="ECO:0000256" key="1">
    <source>
        <dbReference type="ARBA" id="ARBA00022614"/>
    </source>
</evidence>
<dbReference type="OrthoDB" id="3179827at2"/>
<evidence type="ECO:0000256" key="3">
    <source>
        <dbReference type="ARBA" id="ARBA00022737"/>
    </source>
</evidence>
<dbReference type="InterPro" id="IPR026444">
    <property type="entry name" value="Secre_tail"/>
</dbReference>
<evidence type="ECO:0000259" key="6">
    <source>
        <dbReference type="Pfam" id="PF24595"/>
    </source>
</evidence>
<dbReference type="Pfam" id="PF24595">
    <property type="entry name" value="DUF7619"/>
    <property type="match status" value="1"/>
</dbReference>
<name>A0A2S0RAL4_9FLAO</name>
<dbReference type="PANTHER" id="PTHR47566">
    <property type="match status" value="1"/>
</dbReference>
<dbReference type="Proteomes" id="UP000244193">
    <property type="component" value="Chromosome"/>
</dbReference>
<dbReference type="Pfam" id="PF18962">
    <property type="entry name" value="Por_Secre_tail"/>
    <property type="match status" value="1"/>
</dbReference>
<dbReference type="PANTHER" id="PTHR47566:SF1">
    <property type="entry name" value="PROTEIN NUD1"/>
    <property type="match status" value="1"/>
</dbReference>
<evidence type="ECO:0000313" key="7">
    <source>
        <dbReference type="EMBL" id="AWA28676.1"/>
    </source>
</evidence>
<reference evidence="7 8" key="1">
    <citation type="submission" date="2018-04" db="EMBL/GenBank/DDBJ databases">
        <title>Genome sequencing of Flavobacterium sp. HYN0048.</title>
        <authorList>
            <person name="Yi H."/>
            <person name="Baek C."/>
        </authorList>
    </citation>
    <scope>NUCLEOTIDE SEQUENCE [LARGE SCALE GENOMIC DNA]</scope>
    <source>
        <strain evidence="7 8">HYN0048</strain>
    </source>
</reference>
<organism evidence="7 8">
    <name type="scientific">Flavobacterium magnum</name>
    <dbReference type="NCBI Taxonomy" id="2162713"/>
    <lineage>
        <taxon>Bacteria</taxon>
        <taxon>Pseudomonadati</taxon>
        <taxon>Bacteroidota</taxon>
        <taxon>Flavobacteriia</taxon>
        <taxon>Flavobacteriales</taxon>
        <taxon>Flavobacteriaceae</taxon>
        <taxon>Flavobacterium</taxon>
    </lineage>
</organism>
<dbReference type="NCBIfam" id="TIGR04183">
    <property type="entry name" value="Por_Secre_tail"/>
    <property type="match status" value="1"/>
</dbReference>
<dbReference type="SUPFAM" id="SSF52058">
    <property type="entry name" value="L domain-like"/>
    <property type="match status" value="2"/>
</dbReference>
<feature type="signal peptide" evidence="4">
    <location>
        <begin position="1"/>
        <end position="17"/>
    </location>
</feature>
<dbReference type="Gene3D" id="3.80.10.10">
    <property type="entry name" value="Ribonuclease Inhibitor"/>
    <property type="match status" value="2"/>
</dbReference>
<keyword evidence="3" id="KW-0677">Repeat</keyword>
<keyword evidence="1" id="KW-0433">Leucine-rich repeat</keyword>
<dbReference type="EMBL" id="CP028811">
    <property type="protein sequence ID" value="AWA28676.1"/>
    <property type="molecule type" value="Genomic_DNA"/>
</dbReference>